<sequence length="1228" mass="139335">MVHFRTDIGATNENASPNNENYAKELETDVLIVGAGFGGVYLMHKLRQLGYKCKIFEAGTELGGIWHWNCYPGARVDSQVPIYEYSMPEIWKDWYWSCRYPGTDELRRYFAHVEKKLDIKKDCAFNTRVVGADFDKPSGKWNIKTEDGRTAKAKYMLLALGFAAKRHFPDWPGMEDFEGEFHHSSFWPDAGVDVKGKRVAVIGTGSTGVQIAQETSKEAASVTNFVRTPNLCLPMQQKTLTREEQDRRKETEYEEIFKNRLNTFAGFAYDYIEKNTFDDSPEEREAFYEKLWENGGFEFWLANYKDLLFENKANREAYNFWAKKTRARISDPVKRDILAPLEPLHAFGTKRPSLEQNYYEMLDRPENEVIDVKKTPIEKFVKEGIVTSDGKLHKFDVIALATGFDSVTGGMKNMGLRNVDGVELADTWKSGTYTYMGMALAGFPNMFFLYGAQGPTAFSNGPTCVEVQGDWIVNCMKKLRDENIDYCDATREAEENWREKVTELSDKTLFPQTKSWYMGDNIPGKVREQLNFAGGFPLYKELTQASLDKGFEGFGLQQSTPFIARASTRPFVSAARRQFATPRFGGKTVLWSGAAAAGGAALSPLAFVEIGHDKSGNGDKTHEEAMLEVSRKELAEQVPKSIEGSKKYRRGIYFFVEDYIIEPIATGLRFLHLVIIFVPVIVTIPAIWIGSRNKDRDNERSGTLWWYGFLVGSMERAGAAFIKLGQWAASRTDIFPTEMCSIMSTLHSNAPAHSLETSKRTIEAAFDGRKFDDIFEEFDEKPLGVGAIAQVYKAKLQPDLATLQDNSIDREEPNLARKIKKNVDVTLKSTPRRVPSSHVAVKVLHPNIEKIVRRDLRIMAAFAAVINAIPTMEWFSFPDEVEQFGEMMRLQLDMRIEAANLTIFRQNFKDRTTAWFPYPYTEYSTRNVLIEEYAQGIPMEDFLQNGGGVFQKDIADEGLDAFLNMVLIDNFIHADLHPGNIMVRFYKPEKLDVSIFTRKENRTTGPIESPDVTEEVLERLRPHRKNPEQWKARLQEIDNEGYRPQLIFIDAGLVTELNNKNRTNFLDLFKAVAEFDGYKAGHLMVERCRQPEAVLDGEVFALRMQHLVLGVKSRTFALGNIKIGDILNEVLSMVRTHHVRLEGDFINVVLSILLLEGIGRNLNPELDLFAGALPILRQLGAQGGGSMIRGGDFSMLKVWVGLEARSFLQASIDTVERCVKYDQLSPNI</sequence>
<comment type="caution">
    <text evidence="11">The sequence shown here is derived from an EMBL/GenBank/DDBJ whole genome shotgun (WGS) entry which is preliminary data.</text>
</comment>
<keyword evidence="7" id="KW-0503">Monooxygenase</keyword>
<comment type="similarity">
    <text evidence="2">Belongs to the FAD-binding monooxygenase family.</text>
</comment>
<evidence type="ECO:0000256" key="7">
    <source>
        <dbReference type="ARBA" id="ARBA00023033"/>
    </source>
</evidence>
<feature type="domain" description="ABC1 atypical kinase-like" evidence="9">
    <location>
        <begin position="746"/>
        <end position="799"/>
    </location>
</feature>
<keyword evidence="4" id="KW-0274">FAD</keyword>
<feature type="transmembrane region" description="Helical" evidence="8">
    <location>
        <begin position="858"/>
        <end position="877"/>
    </location>
</feature>
<gene>
    <name evidence="11" type="ORF">N0V91_004789</name>
</gene>
<dbReference type="GO" id="GO:0004497">
    <property type="term" value="F:monooxygenase activity"/>
    <property type="evidence" value="ECO:0007669"/>
    <property type="project" value="UniProtKB-KW"/>
</dbReference>
<evidence type="ECO:0000313" key="12">
    <source>
        <dbReference type="Proteomes" id="UP001140510"/>
    </source>
</evidence>
<evidence type="ECO:0000313" key="11">
    <source>
        <dbReference type="EMBL" id="KAJ4406117.1"/>
    </source>
</evidence>
<dbReference type="SUPFAM" id="SSF56112">
    <property type="entry name" value="Protein kinase-like (PK-like)"/>
    <property type="match status" value="1"/>
</dbReference>
<feature type="domain" description="ABC1 atypical kinase-like" evidence="9">
    <location>
        <begin position="837"/>
        <end position="984"/>
    </location>
</feature>
<dbReference type="PANTHER" id="PTHR43098:SF3">
    <property type="entry name" value="L-ORNITHINE N(5)-MONOOXYGENASE-RELATED"/>
    <property type="match status" value="1"/>
</dbReference>
<dbReference type="OrthoDB" id="1290869at2759"/>
<dbReference type="SUPFAM" id="SSF51905">
    <property type="entry name" value="FAD/NAD(P)-binding domain"/>
    <property type="match status" value="2"/>
</dbReference>
<keyword evidence="6" id="KW-0560">Oxidoreductase</keyword>
<dbReference type="InterPro" id="IPR011009">
    <property type="entry name" value="Kinase-like_dom_sf"/>
</dbReference>
<feature type="domain" description="FAD/NAD(P)-binding" evidence="10">
    <location>
        <begin position="29"/>
        <end position="250"/>
    </location>
</feature>
<dbReference type="EMBL" id="JAPEVA010000029">
    <property type="protein sequence ID" value="KAJ4406117.1"/>
    <property type="molecule type" value="Genomic_DNA"/>
</dbReference>
<keyword evidence="8" id="KW-0472">Membrane</keyword>
<protein>
    <recommendedName>
        <fullName evidence="13">ABC1-domain-containing protein</fullName>
    </recommendedName>
</protein>
<comment type="cofactor">
    <cofactor evidence="1">
        <name>FAD</name>
        <dbReference type="ChEBI" id="CHEBI:57692"/>
    </cofactor>
</comment>
<keyword evidence="3" id="KW-0285">Flavoprotein</keyword>
<dbReference type="Pfam" id="PF03109">
    <property type="entry name" value="ABC1"/>
    <property type="match status" value="2"/>
</dbReference>
<proteinExistence type="inferred from homology"/>
<dbReference type="Pfam" id="PF07992">
    <property type="entry name" value="Pyr_redox_2"/>
    <property type="match status" value="1"/>
</dbReference>
<dbReference type="InterPro" id="IPR036188">
    <property type="entry name" value="FAD/NAD-bd_sf"/>
</dbReference>
<dbReference type="CDD" id="cd13971">
    <property type="entry name" value="ADCK2-like"/>
    <property type="match status" value="1"/>
</dbReference>
<evidence type="ECO:0000256" key="2">
    <source>
        <dbReference type="ARBA" id="ARBA00010139"/>
    </source>
</evidence>
<evidence type="ECO:0008006" key="13">
    <source>
        <dbReference type="Google" id="ProtNLM"/>
    </source>
</evidence>
<evidence type="ECO:0000259" key="10">
    <source>
        <dbReference type="Pfam" id="PF07992"/>
    </source>
</evidence>
<keyword evidence="12" id="KW-1185">Reference proteome</keyword>
<feature type="transmembrane region" description="Helical" evidence="8">
    <location>
        <begin position="670"/>
        <end position="690"/>
    </location>
</feature>
<dbReference type="PANTHER" id="PTHR43098">
    <property type="entry name" value="L-ORNITHINE N(5)-MONOOXYGENASE-RELATED"/>
    <property type="match status" value="1"/>
</dbReference>
<dbReference type="InterPro" id="IPR004147">
    <property type="entry name" value="ABC1_dom"/>
</dbReference>
<dbReference type="Proteomes" id="UP001140510">
    <property type="component" value="Unassembled WGS sequence"/>
</dbReference>
<dbReference type="InterPro" id="IPR044095">
    <property type="entry name" value="ADCK2_dom"/>
</dbReference>
<evidence type="ECO:0000256" key="5">
    <source>
        <dbReference type="ARBA" id="ARBA00022857"/>
    </source>
</evidence>
<organism evidence="11 12">
    <name type="scientific">Didymella pomorum</name>
    <dbReference type="NCBI Taxonomy" id="749634"/>
    <lineage>
        <taxon>Eukaryota</taxon>
        <taxon>Fungi</taxon>
        <taxon>Dikarya</taxon>
        <taxon>Ascomycota</taxon>
        <taxon>Pezizomycotina</taxon>
        <taxon>Dothideomycetes</taxon>
        <taxon>Pleosporomycetidae</taxon>
        <taxon>Pleosporales</taxon>
        <taxon>Pleosporineae</taxon>
        <taxon>Didymellaceae</taxon>
        <taxon>Didymella</taxon>
    </lineage>
</organism>
<reference evidence="11" key="1">
    <citation type="submission" date="2022-10" db="EMBL/GenBank/DDBJ databases">
        <title>Tapping the CABI collections for fungal endophytes: first genome assemblies for Collariella, Neodidymelliopsis, Ascochyta clinopodiicola, Didymella pomorum, Didymosphaeria variabile, Neocosmospora piperis and Neocucurbitaria cava.</title>
        <authorList>
            <person name="Hill R."/>
        </authorList>
    </citation>
    <scope>NUCLEOTIDE SEQUENCE</scope>
    <source>
        <strain evidence="11">IMI 355091</strain>
    </source>
</reference>
<dbReference type="InterPro" id="IPR023753">
    <property type="entry name" value="FAD/NAD-binding_dom"/>
</dbReference>
<evidence type="ECO:0000259" key="9">
    <source>
        <dbReference type="Pfam" id="PF03109"/>
    </source>
</evidence>
<evidence type="ECO:0000256" key="1">
    <source>
        <dbReference type="ARBA" id="ARBA00001974"/>
    </source>
</evidence>
<dbReference type="PRINTS" id="PR00411">
    <property type="entry name" value="PNDRDTASEI"/>
</dbReference>
<accession>A0A9W8ZHX1</accession>
<keyword evidence="8" id="KW-1133">Transmembrane helix</keyword>
<keyword evidence="8" id="KW-0812">Transmembrane</keyword>
<evidence type="ECO:0000256" key="6">
    <source>
        <dbReference type="ARBA" id="ARBA00023002"/>
    </source>
</evidence>
<evidence type="ECO:0000256" key="3">
    <source>
        <dbReference type="ARBA" id="ARBA00022630"/>
    </source>
</evidence>
<dbReference type="Gene3D" id="3.50.50.60">
    <property type="entry name" value="FAD/NAD(P)-binding domain"/>
    <property type="match status" value="3"/>
</dbReference>
<evidence type="ECO:0000256" key="4">
    <source>
        <dbReference type="ARBA" id="ARBA00022827"/>
    </source>
</evidence>
<keyword evidence="5" id="KW-0521">NADP</keyword>
<evidence type="ECO:0000256" key="8">
    <source>
        <dbReference type="SAM" id="Phobius"/>
    </source>
</evidence>
<name>A0A9W8ZHX1_9PLEO</name>
<dbReference type="InterPro" id="IPR050775">
    <property type="entry name" value="FAD-binding_Monooxygenases"/>
</dbReference>
<dbReference type="AlphaFoldDB" id="A0A9W8ZHX1"/>